<evidence type="ECO:0000313" key="3">
    <source>
        <dbReference type="Proteomes" id="UP000324748"/>
    </source>
</evidence>
<dbReference type="OrthoDB" id="2508113at2759"/>
<dbReference type="Proteomes" id="UP000324748">
    <property type="component" value="Unassembled WGS sequence"/>
</dbReference>
<gene>
    <name evidence="2" type="ORF">PGT21_012662</name>
</gene>
<evidence type="ECO:0000256" key="1">
    <source>
        <dbReference type="SAM" id="MobiDB-lite"/>
    </source>
</evidence>
<accession>A0A5B0MTQ7</accession>
<dbReference type="AlphaFoldDB" id="A0A5B0MTQ7"/>
<name>A0A5B0MTQ7_PUCGR</name>
<protein>
    <submittedName>
        <fullName evidence="2">Uncharacterized protein</fullName>
    </submittedName>
</protein>
<comment type="caution">
    <text evidence="2">The sequence shown here is derived from an EMBL/GenBank/DDBJ whole genome shotgun (WGS) entry which is preliminary data.</text>
</comment>
<keyword evidence="3" id="KW-1185">Reference proteome</keyword>
<dbReference type="EMBL" id="VSWC01000132">
    <property type="protein sequence ID" value="KAA1079478.1"/>
    <property type="molecule type" value="Genomic_DNA"/>
</dbReference>
<proteinExistence type="predicted"/>
<evidence type="ECO:0000313" key="2">
    <source>
        <dbReference type="EMBL" id="KAA1079478.1"/>
    </source>
</evidence>
<organism evidence="2 3">
    <name type="scientific">Puccinia graminis f. sp. tritici</name>
    <dbReference type="NCBI Taxonomy" id="56615"/>
    <lineage>
        <taxon>Eukaryota</taxon>
        <taxon>Fungi</taxon>
        <taxon>Dikarya</taxon>
        <taxon>Basidiomycota</taxon>
        <taxon>Pucciniomycotina</taxon>
        <taxon>Pucciniomycetes</taxon>
        <taxon>Pucciniales</taxon>
        <taxon>Pucciniaceae</taxon>
        <taxon>Puccinia</taxon>
    </lineage>
</organism>
<reference evidence="2 3" key="1">
    <citation type="submission" date="2019-05" db="EMBL/GenBank/DDBJ databases">
        <title>Emergence of the Ug99 lineage of the wheat stem rust pathogen through somatic hybridization.</title>
        <authorList>
            <person name="Li F."/>
            <person name="Upadhyaya N.M."/>
            <person name="Sperschneider J."/>
            <person name="Matny O."/>
            <person name="Nguyen-Phuc H."/>
            <person name="Mago R."/>
            <person name="Raley C."/>
            <person name="Miller M.E."/>
            <person name="Silverstein K.A.T."/>
            <person name="Henningsen E."/>
            <person name="Hirsch C.D."/>
            <person name="Visser B."/>
            <person name="Pretorius Z.A."/>
            <person name="Steffenson B.J."/>
            <person name="Schwessinger B."/>
            <person name="Dodds P.N."/>
            <person name="Figueroa M."/>
        </authorList>
    </citation>
    <scope>NUCLEOTIDE SEQUENCE [LARGE SCALE GENOMIC DNA]</scope>
    <source>
        <strain evidence="2">21-0</strain>
    </source>
</reference>
<sequence>MASNTGRHLSPMDATPPERPQSGSECALEMLQHIFGDQIPDKELVDYIRIVEDNMKACTFLKLAQTTSPTIVQKWLAKEVLARGTPF</sequence>
<feature type="region of interest" description="Disordered" evidence="1">
    <location>
        <begin position="1"/>
        <end position="24"/>
    </location>
</feature>